<feature type="non-terminal residue" evidence="2">
    <location>
        <position position="1"/>
    </location>
</feature>
<feature type="non-terminal residue" evidence="2">
    <location>
        <position position="60"/>
    </location>
</feature>
<accession>A0A6J4JZJ1</accession>
<evidence type="ECO:0000313" key="2">
    <source>
        <dbReference type="EMBL" id="CAA9291841.1"/>
    </source>
</evidence>
<feature type="compositionally biased region" description="Basic and acidic residues" evidence="1">
    <location>
        <begin position="50"/>
        <end position="60"/>
    </location>
</feature>
<reference evidence="2" key="1">
    <citation type="submission" date="2020-02" db="EMBL/GenBank/DDBJ databases">
        <authorList>
            <person name="Meier V. D."/>
        </authorList>
    </citation>
    <scope>NUCLEOTIDE SEQUENCE</scope>
    <source>
        <strain evidence="2">AVDCRST_MAG54</strain>
    </source>
</reference>
<gene>
    <name evidence="2" type="ORF">AVDCRST_MAG54-4516</name>
</gene>
<proteinExistence type="predicted"/>
<dbReference type="AlphaFoldDB" id="A0A6J4JZJ1"/>
<dbReference type="EMBL" id="CADCTH010000568">
    <property type="protein sequence ID" value="CAA9291841.1"/>
    <property type="molecule type" value="Genomic_DNA"/>
</dbReference>
<feature type="compositionally biased region" description="Basic residues" evidence="1">
    <location>
        <begin position="1"/>
        <end position="38"/>
    </location>
</feature>
<protein>
    <submittedName>
        <fullName evidence="2">Uncharacterized protein</fullName>
    </submittedName>
</protein>
<evidence type="ECO:0000256" key="1">
    <source>
        <dbReference type="SAM" id="MobiDB-lite"/>
    </source>
</evidence>
<sequence>PRRRPRRARRAARGPRARRWPGRGPRWRCRWRYSRGRGFHGPARGTPSRDQGRRDGEDRV</sequence>
<organism evidence="2">
    <name type="scientific">uncultured Actinomycetospora sp</name>
    <dbReference type="NCBI Taxonomy" id="1135996"/>
    <lineage>
        <taxon>Bacteria</taxon>
        <taxon>Bacillati</taxon>
        <taxon>Actinomycetota</taxon>
        <taxon>Actinomycetes</taxon>
        <taxon>Pseudonocardiales</taxon>
        <taxon>Pseudonocardiaceae</taxon>
        <taxon>Actinomycetospora</taxon>
        <taxon>environmental samples</taxon>
    </lineage>
</organism>
<name>A0A6J4JZJ1_9PSEU</name>
<feature type="region of interest" description="Disordered" evidence="1">
    <location>
        <begin position="1"/>
        <end position="60"/>
    </location>
</feature>